<dbReference type="EMBL" id="JARK01001428">
    <property type="protein sequence ID" value="EYC03702.1"/>
    <property type="molecule type" value="Genomic_DNA"/>
</dbReference>
<evidence type="ECO:0000313" key="1">
    <source>
        <dbReference type="EMBL" id="EYC03702.1"/>
    </source>
</evidence>
<organism evidence="1 2">
    <name type="scientific">Ancylostoma ceylanicum</name>
    <dbReference type="NCBI Taxonomy" id="53326"/>
    <lineage>
        <taxon>Eukaryota</taxon>
        <taxon>Metazoa</taxon>
        <taxon>Ecdysozoa</taxon>
        <taxon>Nematoda</taxon>
        <taxon>Chromadorea</taxon>
        <taxon>Rhabditida</taxon>
        <taxon>Rhabditina</taxon>
        <taxon>Rhabditomorpha</taxon>
        <taxon>Strongyloidea</taxon>
        <taxon>Ancylostomatidae</taxon>
        <taxon>Ancylostomatinae</taxon>
        <taxon>Ancylostoma</taxon>
    </lineage>
</organism>
<dbReference type="Proteomes" id="UP000024635">
    <property type="component" value="Unassembled WGS sequence"/>
</dbReference>
<dbReference type="AlphaFoldDB" id="A0A016TM15"/>
<dbReference type="STRING" id="53326.A0A016TM15"/>
<accession>A0A016TM15</accession>
<proteinExistence type="predicted"/>
<keyword evidence="2" id="KW-1185">Reference proteome</keyword>
<dbReference type="OrthoDB" id="418748at2759"/>
<sequence length="131" mass="14147">MGTVFLDHAEAADLAVVNTLFKKKNEHLITYCSGGCATQIDYILVRRKDGVQRGESRSKEGSCNCKSGAISSLVSVLGPVPRIEEEEVTDAIARIKNGKSPGPDNLPSEVWRTAQGAGTLHAVRLLTEKHM</sequence>
<name>A0A016TM15_9BILA</name>
<reference evidence="2" key="1">
    <citation type="journal article" date="2015" name="Nat. Genet.">
        <title>The genome and transcriptome of the zoonotic hookworm Ancylostoma ceylanicum identify infection-specific gene families.</title>
        <authorList>
            <person name="Schwarz E.M."/>
            <person name="Hu Y."/>
            <person name="Antoshechkin I."/>
            <person name="Miller M.M."/>
            <person name="Sternberg P.W."/>
            <person name="Aroian R.V."/>
        </authorList>
    </citation>
    <scope>NUCLEOTIDE SEQUENCE</scope>
    <source>
        <strain evidence="2">HY135</strain>
    </source>
</reference>
<evidence type="ECO:0000313" key="2">
    <source>
        <dbReference type="Proteomes" id="UP000024635"/>
    </source>
</evidence>
<comment type="caution">
    <text evidence="1">The sequence shown here is derived from an EMBL/GenBank/DDBJ whole genome shotgun (WGS) entry which is preliminary data.</text>
</comment>
<gene>
    <name evidence="1" type="primary">Acey_s0092.g2572</name>
    <name evidence="1" type="ORF">Y032_0092g2572</name>
</gene>
<protein>
    <submittedName>
        <fullName evidence="1">Uncharacterized protein</fullName>
    </submittedName>
</protein>